<accession>A0A5D8QGM4</accession>
<dbReference type="NCBIfam" id="NF047356">
    <property type="entry name" value="RNA_bind_RnpM"/>
    <property type="match status" value="1"/>
</dbReference>
<dbReference type="Gene3D" id="3.30.1230.10">
    <property type="entry name" value="YlxR-like"/>
    <property type="match status" value="1"/>
</dbReference>
<organism evidence="2 3">
    <name type="scientific">Calorimonas adulescens</name>
    <dbReference type="NCBI Taxonomy" id="2606906"/>
    <lineage>
        <taxon>Bacteria</taxon>
        <taxon>Bacillati</taxon>
        <taxon>Bacillota</taxon>
        <taxon>Clostridia</taxon>
        <taxon>Thermoanaerobacterales</taxon>
        <taxon>Thermoanaerobacteraceae</taxon>
        <taxon>Calorimonas</taxon>
    </lineage>
</organism>
<gene>
    <name evidence="2" type="ORF">FWJ32_00040</name>
</gene>
<dbReference type="PANTHER" id="PTHR34215">
    <property type="entry name" value="BLL0784 PROTEIN"/>
    <property type="match status" value="1"/>
</dbReference>
<sequence>MRKIPMRMCINCQQMFPKKELIRIVRRASDGTAVIDSTGKVSGKGAYVCHNKNCIKAVIKDNKLEKHLGIKIPEDIYRELERVLTVQDDG</sequence>
<name>A0A5D8QGM4_9THEO</name>
<dbReference type="SUPFAM" id="SSF64376">
    <property type="entry name" value="YlxR-like"/>
    <property type="match status" value="1"/>
</dbReference>
<feature type="domain" description="YlxR" evidence="1">
    <location>
        <begin position="7"/>
        <end position="82"/>
    </location>
</feature>
<dbReference type="AlphaFoldDB" id="A0A5D8QGM4"/>
<keyword evidence="3" id="KW-1185">Reference proteome</keyword>
<reference evidence="2 3" key="1">
    <citation type="submission" date="2019-08" db="EMBL/GenBank/DDBJ databases">
        <title>Calorimonas adulescens gen. nov., sp. nov., an anaerobic thermophilic bacterium from Sakhalin hot spring.</title>
        <authorList>
            <person name="Khomyakova M.A."/>
            <person name="Merkel A.Y."/>
            <person name="Novikov A."/>
            <person name="Bonch-Osmolovskaya E.A."/>
            <person name="Slobodkin A.I."/>
        </authorList>
    </citation>
    <scope>NUCLEOTIDE SEQUENCE [LARGE SCALE GENOMIC DNA]</scope>
    <source>
        <strain evidence="2 3">A05MB</strain>
    </source>
</reference>
<dbReference type="Proteomes" id="UP000322976">
    <property type="component" value="Unassembled WGS sequence"/>
</dbReference>
<dbReference type="InterPro" id="IPR035931">
    <property type="entry name" value="YlxR-like_sf"/>
</dbReference>
<dbReference type="InterPro" id="IPR007393">
    <property type="entry name" value="YlxR_dom"/>
</dbReference>
<comment type="caution">
    <text evidence="2">The sequence shown here is derived from an EMBL/GenBank/DDBJ whole genome shotgun (WGS) entry which is preliminary data.</text>
</comment>
<dbReference type="RefSeq" id="WP_149543932.1">
    <property type="nucleotide sequence ID" value="NZ_VTPS01000001.1"/>
</dbReference>
<proteinExistence type="predicted"/>
<dbReference type="EMBL" id="VTPS01000001">
    <property type="protein sequence ID" value="TZE83314.1"/>
    <property type="molecule type" value="Genomic_DNA"/>
</dbReference>
<protein>
    <submittedName>
        <fullName evidence="2">YlxR family protein</fullName>
    </submittedName>
</protein>
<dbReference type="Pfam" id="PF04296">
    <property type="entry name" value="YlxR"/>
    <property type="match status" value="1"/>
</dbReference>
<dbReference type="InterPro" id="IPR037465">
    <property type="entry name" value="YlxR"/>
</dbReference>
<evidence type="ECO:0000259" key="1">
    <source>
        <dbReference type="Pfam" id="PF04296"/>
    </source>
</evidence>
<dbReference type="PANTHER" id="PTHR34215:SF1">
    <property type="entry name" value="YLXR DOMAIN-CONTAINING PROTEIN"/>
    <property type="match status" value="1"/>
</dbReference>
<evidence type="ECO:0000313" key="3">
    <source>
        <dbReference type="Proteomes" id="UP000322976"/>
    </source>
</evidence>
<evidence type="ECO:0000313" key="2">
    <source>
        <dbReference type="EMBL" id="TZE83314.1"/>
    </source>
</evidence>